<organism evidence="1 2">
    <name type="scientific">Spirosoma endophyticum</name>
    <dbReference type="NCBI Taxonomy" id="662367"/>
    <lineage>
        <taxon>Bacteria</taxon>
        <taxon>Pseudomonadati</taxon>
        <taxon>Bacteroidota</taxon>
        <taxon>Cytophagia</taxon>
        <taxon>Cytophagales</taxon>
        <taxon>Cytophagaceae</taxon>
        <taxon>Spirosoma</taxon>
    </lineage>
</organism>
<accession>A0A1I1F7I1</accession>
<evidence type="ECO:0000313" key="2">
    <source>
        <dbReference type="Proteomes" id="UP000198598"/>
    </source>
</evidence>
<dbReference type="AlphaFoldDB" id="A0A1I1F7I1"/>
<keyword evidence="2" id="KW-1185">Reference proteome</keyword>
<sequence>MTLSQRIRLLSFDDLLTIADTVEKETTRRNDFINCLVDRQVKGLKLTINTRDLLYRIVNTKAIVPASKPNGDLTIKDLFTLLKKEDWLHIEYLNPRAFLEIKESLIRQKAPLEEYYGLFVEKTAKSIKGLNQQLMQIVDDEIYK</sequence>
<name>A0A1I1F7I1_9BACT</name>
<dbReference type="EMBL" id="FOLQ01000001">
    <property type="protein sequence ID" value="SFB94916.1"/>
    <property type="molecule type" value="Genomic_DNA"/>
</dbReference>
<evidence type="ECO:0000313" key="1">
    <source>
        <dbReference type="EMBL" id="SFB94916.1"/>
    </source>
</evidence>
<proteinExistence type="predicted"/>
<protein>
    <submittedName>
        <fullName evidence="1">Uncharacterized protein</fullName>
    </submittedName>
</protein>
<dbReference type="RefSeq" id="WP_093822567.1">
    <property type="nucleotide sequence ID" value="NZ_FOLQ01000001.1"/>
</dbReference>
<gene>
    <name evidence="1" type="ORF">SAMN05216167_101162</name>
</gene>
<reference evidence="1 2" key="1">
    <citation type="submission" date="2016-10" db="EMBL/GenBank/DDBJ databases">
        <authorList>
            <person name="de Groot N.N."/>
        </authorList>
    </citation>
    <scope>NUCLEOTIDE SEQUENCE [LARGE SCALE GENOMIC DNA]</scope>
    <source>
        <strain evidence="1 2">DSM 26130</strain>
    </source>
</reference>
<dbReference type="Proteomes" id="UP000198598">
    <property type="component" value="Unassembled WGS sequence"/>
</dbReference>
<dbReference type="OrthoDB" id="964135at2"/>